<dbReference type="Proteomes" id="UP000249762">
    <property type="component" value="Unassembled WGS sequence"/>
</dbReference>
<evidence type="ECO:0000259" key="15">
    <source>
        <dbReference type="Pfam" id="PF08264"/>
    </source>
</evidence>
<dbReference type="Gene3D" id="1.10.730.20">
    <property type="match status" value="1"/>
</dbReference>
<dbReference type="GO" id="GO:0006428">
    <property type="term" value="P:isoleucyl-tRNA aminoacylation"/>
    <property type="evidence" value="ECO:0007669"/>
    <property type="project" value="UniProtKB-UniRule"/>
</dbReference>
<reference evidence="17" key="1">
    <citation type="submission" date="2018-06" db="EMBL/GenBank/DDBJ databases">
        <authorList>
            <person name="Martinez Ocampo F."/>
            <person name="Quiroz Castaneda R.E."/>
            <person name="Rojas Lopez X."/>
        </authorList>
    </citation>
    <scope>NUCLEOTIDE SEQUENCE [LARGE SCALE GENOMIC DNA]</scope>
    <source>
        <strain evidence="17">INIFAP02</strain>
    </source>
</reference>
<gene>
    <name evidence="16" type="primary">ileS</name>
    <name evidence="16" type="ORF">DNK47_01140</name>
</gene>
<dbReference type="InterPro" id="IPR009008">
    <property type="entry name" value="Val/Leu/Ile-tRNA-synth_edit"/>
</dbReference>
<keyword evidence="17" id="KW-1185">Reference proteome</keyword>
<organism evidence="16 17">
    <name type="scientific">Mycoplasma wenyonii</name>
    <dbReference type="NCBI Taxonomy" id="65123"/>
    <lineage>
        <taxon>Bacteria</taxon>
        <taxon>Bacillati</taxon>
        <taxon>Mycoplasmatota</taxon>
        <taxon>Mollicutes</taxon>
        <taxon>Mycoplasmataceae</taxon>
        <taxon>Mycoplasma</taxon>
    </lineage>
</organism>
<dbReference type="GO" id="GO:0002161">
    <property type="term" value="F:aminoacyl-tRNA deacylase activity"/>
    <property type="evidence" value="ECO:0007669"/>
    <property type="project" value="InterPro"/>
</dbReference>
<dbReference type="InterPro" id="IPR014729">
    <property type="entry name" value="Rossmann-like_a/b/a_fold"/>
</dbReference>
<dbReference type="EC" id="6.1.1.5" evidence="2 12"/>
<sequence length="905" mass="105557">MKANLVENQSKYAQFWAQERIYEKRLQKNLHKSLFLVIDGPPYANGAIHMGHALNKILKDFVIRWKNISGSRSPFLPGWDVHGLPIEHKVETETKGFKSLPPKEKREKAFNYAKSQLDLQLNQLKNLQLFHPLDSYYFTADPEFIKREYSLLESLWEKGLIIREYKPVAWSYSSQTALAESEIEYTEEECESIYFSWEIVESNNSKLLGTRIILWTTTPYSLESNLAIALHPELKYCLAKGANDKNYIASESFFLREKAFDIIEELSTEELLNCKYLNNLTGEINSVLSSSFVLESKGSGFVHLAPGLGPEDYLACKKNDIPIYCSIDHRGFFVNEVKFPALSGKFYQEASQIVINFLEEADSLVRIEKIKHKVGKDWRTKKPTLYRATEQWFLNLKGLRDKLNKAFSQTTFSNPDWLFGKLKETVLSREEWCISRQRAWGLPIPIIFRNGKEFGGLTQLRRNISILLTEGVESWYTKPISYFIGEQENLEEFSKSFDVLDVWFDSGSVFKKDEEIIKQPESSIVYLEGGDQLRGWFNSSSILSVASNNQLPFTHLVSHGFILDASKEKMSKSKGNVIDPVELTQKFGSDIFRLWIASVNYSKDISFSEEKLLASQQDYRRIRNILFRFSLGIIGNNSWKDIKLQDYDWHFPENEYIYSFFLKLLSNSELEFNLFNFHKVISQFKEFLELYSSWYLELVKPALYSRSSKDPYRQEVIKVISIVFKYSLLILSVFIPQTTEEVYQFLDFPEKQESIQLEDWDSIDYQKLIKRLENRGQKEKLTHFFNLRDKILSQLDSQMGHKSSGEKIQFLREQKLSLPSSELKYFSTKDLTRLLMVAEVAESTNSELFFESTEKHKCQRCLYFCFKEELGNESFEASEYLLCVSCRLALKEYRENNERNGQIAS</sequence>
<evidence type="ECO:0000256" key="4">
    <source>
        <dbReference type="ARBA" id="ARBA00022490"/>
    </source>
</evidence>
<dbReference type="PRINTS" id="PR00984">
    <property type="entry name" value="TRNASYNTHILE"/>
</dbReference>
<evidence type="ECO:0000256" key="2">
    <source>
        <dbReference type="ARBA" id="ARBA00013165"/>
    </source>
</evidence>
<comment type="caution">
    <text evidence="16">The sequence shown here is derived from an EMBL/GenBank/DDBJ whole genome shotgun (WGS) entry which is preliminary data.</text>
</comment>
<dbReference type="InterPro" id="IPR009080">
    <property type="entry name" value="tRNAsynth_Ia_anticodon-bd"/>
</dbReference>
<dbReference type="Pfam" id="PF08264">
    <property type="entry name" value="Anticodon_1"/>
    <property type="match status" value="1"/>
</dbReference>
<dbReference type="InterPro" id="IPR001412">
    <property type="entry name" value="aa-tRNA-synth_I_CS"/>
</dbReference>
<evidence type="ECO:0000256" key="8">
    <source>
        <dbReference type="ARBA" id="ARBA00022917"/>
    </source>
</evidence>
<name>A0A328PVS0_9MOLU</name>
<comment type="function">
    <text evidence="10">Catalyzes the attachment of isoleucine to tRNA(Ile). As IleRS can inadvertently accommodate and process structurally similar amino acids such as valine, to avoid such errors it has two additional distinct tRNA(Ile)-dependent editing activities. One activity is designated as 'pretransfer' editing and involves the hydrolysis of activated Val-AMP. The other activity is designated 'posttransfer' editing and involves deacylation of mischarged Val-tRNA(Ile).</text>
</comment>
<dbReference type="SUPFAM" id="SSF47323">
    <property type="entry name" value="Anticodon-binding domain of a subclass of class I aminoacyl-tRNA synthetases"/>
    <property type="match status" value="1"/>
</dbReference>
<evidence type="ECO:0000256" key="5">
    <source>
        <dbReference type="ARBA" id="ARBA00022598"/>
    </source>
</evidence>
<dbReference type="InterPro" id="IPR013155">
    <property type="entry name" value="M/V/L/I-tRNA-synth_anticd-bd"/>
</dbReference>
<evidence type="ECO:0000256" key="6">
    <source>
        <dbReference type="ARBA" id="ARBA00022741"/>
    </source>
</evidence>
<dbReference type="SUPFAM" id="SSF52374">
    <property type="entry name" value="Nucleotidylyl transferase"/>
    <property type="match status" value="1"/>
</dbReference>
<keyword evidence="5 13" id="KW-0436">Ligase</keyword>
<evidence type="ECO:0000256" key="11">
    <source>
        <dbReference type="ARBA" id="ARBA00048359"/>
    </source>
</evidence>
<protein>
    <recommendedName>
        <fullName evidence="3 12">Isoleucine--tRNA ligase</fullName>
        <ecNumber evidence="2 12">6.1.1.5</ecNumber>
    </recommendedName>
</protein>
<keyword evidence="4" id="KW-0963">Cytoplasm</keyword>
<dbReference type="NCBIfam" id="TIGR00392">
    <property type="entry name" value="ileS"/>
    <property type="match status" value="1"/>
</dbReference>
<dbReference type="GO" id="GO:0005524">
    <property type="term" value="F:ATP binding"/>
    <property type="evidence" value="ECO:0007669"/>
    <property type="project" value="UniProtKB-KW"/>
</dbReference>
<dbReference type="PANTHER" id="PTHR42765">
    <property type="entry name" value="SOLEUCYL-TRNA SYNTHETASE"/>
    <property type="match status" value="1"/>
</dbReference>
<comment type="catalytic activity">
    <reaction evidence="11">
        <text>tRNA(Ile) + L-isoleucine + ATP = L-isoleucyl-tRNA(Ile) + AMP + diphosphate</text>
        <dbReference type="Rhea" id="RHEA:11060"/>
        <dbReference type="Rhea" id="RHEA-COMP:9666"/>
        <dbReference type="Rhea" id="RHEA-COMP:9695"/>
        <dbReference type="ChEBI" id="CHEBI:30616"/>
        <dbReference type="ChEBI" id="CHEBI:33019"/>
        <dbReference type="ChEBI" id="CHEBI:58045"/>
        <dbReference type="ChEBI" id="CHEBI:78442"/>
        <dbReference type="ChEBI" id="CHEBI:78528"/>
        <dbReference type="ChEBI" id="CHEBI:456215"/>
        <dbReference type="EC" id="6.1.1.5"/>
    </reaction>
</comment>
<dbReference type="EMBL" id="QKVO01000002">
    <property type="protein sequence ID" value="RAO95239.1"/>
    <property type="molecule type" value="Genomic_DNA"/>
</dbReference>
<keyword evidence="6 13" id="KW-0547">Nucleotide-binding</keyword>
<feature type="domain" description="Methionyl/Valyl/Leucyl/Isoleucyl-tRNA synthetase anticodon-binding" evidence="15">
    <location>
        <begin position="655"/>
        <end position="793"/>
    </location>
</feature>
<proteinExistence type="inferred from homology"/>
<dbReference type="InterPro" id="IPR002300">
    <property type="entry name" value="aa-tRNA-synth_Ia"/>
</dbReference>
<dbReference type="AlphaFoldDB" id="A0A328PVS0"/>
<comment type="similarity">
    <text evidence="1">Belongs to the class-I aminoacyl-tRNA synthetase family. IleS type 1 subfamily.</text>
</comment>
<evidence type="ECO:0000256" key="12">
    <source>
        <dbReference type="NCBIfam" id="TIGR00392"/>
    </source>
</evidence>
<evidence type="ECO:0000313" key="17">
    <source>
        <dbReference type="Proteomes" id="UP000249762"/>
    </source>
</evidence>
<feature type="domain" description="Aminoacyl-tRNA synthetase class Ia" evidence="14">
    <location>
        <begin position="13"/>
        <end position="608"/>
    </location>
</feature>
<dbReference type="OrthoDB" id="9810365at2"/>
<evidence type="ECO:0000256" key="9">
    <source>
        <dbReference type="ARBA" id="ARBA00023146"/>
    </source>
</evidence>
<keyword evidence="8 13" id="KW-0648">Protein biosynthesis</keyword>
<evidence type="ECO:0000256" key="13">
    <source>
        <dbReference type="RuleBase" id="RU363035"/>
    </source>
</evidence>
<dbReference type="SUPFAM" id="SSF50677">
    <property type="entry name" value="ValRS/IleRS/LeuRS editing domain"/>
    <property type="match status" value="1"/>
</dbReference>
<evidence type="ECO:0000256" key="7">
    <source>
        <dbReference type="ARBA" id="ARBA00022840"/>
    </source>
</evidence>
<dbReference type="Pfam" id="PF00133">
    <property type="entry name" value="tRNA-synt_1"/>
    <property type="match status" value="1"/>
</dbReference>
<dbReference type="InterPro" id="IPR050081">
    <property type="entry name" value="Ile-tRNA_ligase"/>
</dbReference>
<accession>A0A328PVS0</accession>
<evidence type="ECO:0000259" key="14">
    <source>
        <dbReference type="Pfam" id="PF00133"/>
    </source>
</evidence>
<dbReference type="PANTHER" id="PTHR42765:SF1">
    <property type="entry name" value="ISOLEUCINE--TRNA LIGASE, MITOCHONDRIAL"/>
    <property type="match status" value="1"/>
</dbReference>
<evidence type="ECO:0000313" key="16">
    <source>
        <dbReference type="EMBL" id="RAO95239.1"/>
    </source>
</evidence>
<dbReference type="GO" id="GO:0004822">
    <property type="term" value="F:isoleucine-tRNA ligase activity"/>
    <property type="evidence" value="ECO:0007669"/>
    <property type="project" value="UniProtKB-UniRule"/>
</dbReference>
<evidence type="ECO:0000256" key="1">
    <source>
        <dbReference type="ARBA" id="ARBA00006887"/>
    </source>
</evidence>
<dbReference type="GO" id="GO:0005829">
    <property type="term" value="C:cytosol"/>
    <property type="evidence" value="ECO:0007669"/>
    <property type="project" value="TreeGrafter"/>
</dbReference>
<dbReference type="InterPro" id="IPR002301">
    <property type="entry name" value="Ile-tRNA-ligase"/>
</dbReference>
<dbReference type="PROSITE" id="PS00178">
    <property type="entry name" value="AA_TRNA_LIGASE_I"/>
    <property type="match status" value="1"/>
</dbReference>
<dbReference type="Gene3D" id="3.90.740.10">
    <property type="entry name" value="Valyl/Leucyl/Isoleucyl-tRNA synthetase, editing domain"/>
    <property type="match status" value="1"/>
</dbReference>
<evidence type="ECO:0000256" key="3">
    <source>
        <dbReference type="ARBA" id="ARBA00022009"/>
    </source>
</evidence>
<evidence type="ECO:0000256" key="10">
    <source>
        <dbReference type="ARBA" id="ARBA00025217"/>
    </source>
</evidence>
<keyword evidence="9 13" id="KW-0030">Aminoacyl-tRNA synthetase</keyword>
<keyword evidence="7 13" id="KW-0067">ATP-binding</keyword>
<dbReference type="Gene3D" id="3.40.50.620">
    <property type="entry name" value="HUPs"/>
    <property type="match status" value="2"/>
</dbReference>